<dbReference type="Pfam" id="PF00583">
    <property type="entry name" value="Acetyltransf_1"/>
    <property type="match status" value="1"/>
</dbReference>
<keyword evidence="7 9" id="KW-0012">Acyltransferase</keyword>
<comment type="caution">
    <text evidence="11">The sequence shown here is derived from an EMBL/GenBank/DDBJ whole genome shotgun (WGS) entry which is preliminary data.</text>
</comment>
<feature type="domain" description="N-acetyltransferase" evidence="10">
    <location>
        <begin position="18"/>
        <end position="165"/>
    </location>
</feature>
<protein>
    <recommendedName>
        <fullName evidence="5 9">L-2,4-diaminobutyric acid acetyltransferase</fullName>
        <shortName evidence="9">DABA acetyltransferase</shortName>
        <ecNumber evidence="4 9">2.3.1.178</ecNumber>
    </recommendedName>
</protein>
<evidence type="ECO:0000256" key="6">
    <source>
        <dbReference type="ARBA" id="ARBA00022679"/>
    </source>
</evidence>
<evidence type="ECO:0000256" key="8">
    <source>
        <dbReference type="ARBA" id="ARBA00048924"/>
    </source>
</evidence>
<evidence type="ECO:0000256" key="5">
    <source>
        <dbReference type="ARBA" id="ARBA00017935"/>
    </source>
</evidence>
<dbReference type="CDD" id="cd04301">
    <property type="entry name" value="NAT_SF"/>
    <property type="match status" value="1"/>
</dbReference>
<dbReference type="NCBIfam" id="TIGR02406">
    <property type="entry name" value="ectoine_EctA"/>
    <property type="match status" value="1"/>
</dbReference>
<dbReference type="EC" id="2.3.1.178" evidence="4 9"/>
<evidence type="ECO:0000256" key="2">
    <source>
        <dbReference type="ARBA" id="ARBA00004978"/>
    </source>
</evidence>
<keyword evidence="12" id="KW-1185">Reference proteome</keyword>
<dbReference type="InterPro" id="IPR012772">
    <property type="entry name" value="Ectoine_EctA"/>
</dbReference>
<comment type="catalytic activity">
    <reaction evidence="8 9">
        <text>L-2,4-diaminobutanoate + acetyl-CoA = (2S)-4-acetamido-2-aminobutanoate + CoA + H(+)</text>
        <dbReference type="Rhea" id="RHEA:16901"/>
        <dbReference type="ChEBI" id="CHEBI:15378"/>
        <dbReference type="ChEBI" id="CHEBI:57287"/>
        <dbReference type="ChEBI" id="CHEBI:57288"/>
        <dbReference type="ChEBI" id="CHEBI:58761"/>
        <dbReference type="ChEBI" id="CHEBI:58929"/>
        <dbReference type="EC" id="2.3.1.178"/>
    </reaction>
</comment>
<dbReference type="PANTHER" id="PTHR43072:SF60">
    <property type="entry name" value="L-2,4-DIAMINOBUTYRIC ACID ACETYLTRANSFERASE"/>
    <property type="match status" value="1"/>
</dbReference>
<dbReference type="PROSITE" id="PS51186">
    <property type="entry name" value="GNAT"/>
    <property type="match status" value="1"/>
</dbReference>
<evidence type="ECO:0000256" key="3">
    <source>
        <dbReference type="ARBA" id="ARBA00010712"/>
    </source>
</evidence>
<evidence type="ECO:0000256" key="1">
    <source>
        <dbReference type="ARBA" id="ARBA00003741"/>
    </source>
</evidence>
<comment type="similarity">
    <text evidence="3 9">Belongs to the acetyltransferase family. EctA subfamily.</text>
</comment>
<evidence type="ECO:0000313" key="11">
    <source>
        <dbReference type="EMBL" id="GAA4077015.1"/>
    </source>
</evidence>
<comment type="pathway">
    <text evidence="2 9">Amine and polyamine biosynthesis; ectoine biosynthesis; L-ectoine from L-aspartate 4-semialdehyde: step 2/3.</text>
</comment>
<dbReference type="InterPro" id="IPR000182">
    <property type="entry name" value="GNAT_dom"/>
</dbReference>
<accession>A0ABP7VXZ3</accession>
<evidence type="ECO:0000256" key="4">
    <source>
        <dbReference type="ARBA" id="ARBA00012355"/>
    </source>
</evidence>
<evidence type="ECO:0000256" key="9">
    <source>
        <dbReference type="RuleBase" id="RU365045"/>
    </source>
</evidence>
<proteinExistence type="inferred from homology"/>
<sequence length="182" mass="19236">MERLGDGTRGRSADARGVLIGAPAVSDGAGMWRVARDCAELDLNSSYSYALWCRDFADTSAVARMGETVVGFVIGYVRPRAAGTLMIWQIAVDAAHRGLGVASALLDDVVRRAADAGVTHLETTIAADNQASIALFTALAARRNAAVDRSPLFRPEHFADAHDDEDLFRIGPLTPAGAAVPD</sequence>
<organism evidence="11 12">
    <name type="scientific">Actinomadura miaoliensis</name>
    <dbReference type="NCBI Taxonomy" id="430685"/>
    <lineage>
        <taxon>Bacteria</taxon>
        <taxon>Bacillati</taxon>
        <taxon>Actinomycetota</taxon>
        <taxon>Actinomycetes</taxon>
        <taxon>Streptosporangiales</taxon>
        <taxon>Thermomonosporaceae</taxon>
        <taxon>Actinomadura</taxon>
    </lineage>
</organism>
<gene>
    <name evidence="11" type="primary">ectA_1</name>
    <name evidence="9" type="synonym">ectA</name>
    <name evidence="11" type="ORF">GCM10022214_38290</name>
</gene>
<name>A0ABP7VXZ3_9ACTN</name>
<dbReference type="SUPFAM" id="SSF55729">
    <property type="entry name" value="Acyl-CoA N-acyltransferases (Nat)"/>
    <property type="match status" value="1"/>
</dbReference>
<keyword evidence="6 9" id="KW-0808">Transferase</keyword>
<reference evidence="12" key="1">
    <citation type="journal article" date="2019" name="Int. J. Syst. Evol. Microbiol.">
        <title>The Global Catalogue of Microorganisms (GCM) 10K type strain sequencing project: providing services to taxonomists for standard genome sequencing and annotation.</title>
        <authorList>
            <consortium name="The Broad Institute Genomics Platform"/>
            <consortium name="The Broad Institute Genome Sequencing Center for Infectious Disease"/>
            <person name="Wu L."/>
            <person name="Ma J."/>
        </authorList>
    </citation>
    <scope>NUCLEOTIDE SEQUENCE [LARGE SCALE GENOMIC DNA]</scope>
    <source>
        <strain evidence="12">JCM 16702</strain>
    </source>
</reference>
<dbReference type="Proteomes" id="UP001500683">
    <property type="component" value="Unassembled WGS sequence"/>
</dbReference>
<comment type="function">
    <text evidence="1 9">Catalyzes the acetylation of L-2,4-diaminobutyrate (DABA) to gamma-N-acetyl-alpha,gamma-diaminobutyric acid (ADABA) with acetyl coenzyme A.</text>
</comment>
<evidence type="ECO:0000313" key="12">
    <source>
        <dbReference type="Proteomes" id="UP001500683"/>
    </source>
</evidence>
<dbReference type="PANTHER" id="PTHR43072">
    <property type="entry name" value="N-ACETYLTRANSFERASE"/>
    <property type="match status" value="1"/>
</dbReference>
<dbReference type="EMBL" id="BAAAZG010000023">
    <property type="protein sequence ID" value="GAA4077015.1"/>
    <property type="molecule type" value="Genomic_DNA"/>
</dbReference>
<dbReference type="Gene3D" id="3.40.630.30">
    <property type="match status" value="1"/>
</dbReference>
<evidence type="ECO:0000256" key="7">
    <source>
        <dbReference type="ARBA" id="ARBA00023315"/>
    </source>
</evidence>
<dbReference type="InterPro" id="IPR016181">
    <property type="entry name" value="Acyl_CoA_acyltransferase"/>
</dbReference>
<evidence type="ECO:0000259" key="10">
    <source>
        <dbReference type="PROSITE" id="PS51186"/>
    </source>
</evidence>